<gene>
    <name evidence="8" type="ORF">FYK55_08430</name>
</gene>
<dbReference type="EMBL" id="VWOX01000004">
    <property type="protein sequence ID" value="KAA5544364.1"/>
    <property type="molecule type" value="Genomic_DNA"/>
</dbReference>
<evidence type="ECO:0000313" key="8">
    <source>
        <dbReference type="EMBL" id="KAA5544364.1"/>
    </source>
</evidence>
<keyword evidence="4 7" id="KW-1133">Transmembrane helix</keyword>
<keyword evidence="3 7" id="KW-0812">Transmembrane</keyword>
<evidence type="ECO:0000256" key="7">
    <source>
        <dbReference type="SAM" id="Phobius"/>
    </source>
</evidence>
<feature type="transmembrane region" description="Helical" evidence="7">
    <location>
        <begin position="30"/>
        <end position="49"/>
    </location>
</feature>
<feature type="transmembrane region" description="Helical" evidence="7">
    <location>
        <begin position="113"/>
        <end position="138"/>
    </location>
</feature>
<proteinExistence type="predicted"/>
<evidence type="ECO:0000256" key="2">
    <source>
        <dbReference type="ARBA" id="ARBA00022475"/>
    </source>
</evidence>
<evidence type="ECO:0000313" key="9">
    <source>
        <dbReference type="Proteomes" id="UP000324479"/>
    </source>
</evidence>
<dbReference type="GO" id="GO:0044781">
    <property type="term" value="P:bacterial-type flagellum organization"/>
    <property type="evidence" value="ECO:0007669"/>
    <property type="project" value="InterPro"/>
</dbReference>
<evidence type="ECO:0000256" key="1">
    <source>
        <dbReference type="ARBA" id="ARBA00004236"/>
    </source>
</evidence>
<feature type="region of interest" description="Disordered" evidence="6">
    <location>
        <begin position="69"/>
        <end position="109"/>
    </location>
</feature>
<accession>A0A5M6DA08</accession>
<dbReference type="Pfam" id="PF04347">
    <property type="entry name" value="FliO"/>
    <property type="match status" value="1"/>
</dbReference>
<organism evidence="8 9">
    <name type="scientific">Roseiconus nitratireducens</name>
    <dbReference type="NCBI Taxonomy" id="2605748"/>
    <lineage>
        <taxon>Bacteria</taxon>
        <taxon>Pseudomonadati</taxon>
        <taxon>Planctomycetota</taxon>
        <taxon>Planctomycetia</taxon>
        <taxon>Pirellulales</taxon>
        <taxon>Pirellulaceae</taxon>
        <taxon>Roseiconus</taxon>
    </lineage>
</organism>
<keyword evidence="9" id="KW-1185">Reference proteome</keyword>
<dbReference type="AlphaFoldDB" id="A0A5M6DA08"/>
<keyword evidence="2" id="KW-1003">Cell membrane</keyword>
<name>A0A5M6DA08_9BACT</name>
<sequence>MIRPPRPFDFSGRPRSGQSLSGKTLSGKTFTVRWVAVMILWMVVTTSTARAQQFSNPVADLAESRAVRTAAYEQPPESVTEPQGGFPAWKVSGGDAIATGPAPEKQNSGVGSVAAPVVTTASALAVVLAVFGCLVWITKRYGPVSGPRGGLPEDVLQNLGHAMIDGKTRVTFLRLGDRVLVLGQTASGDPHTLTEITDPEEISRVTHRCLGRPKIVGQRRRAVGSGSHERDLAIS</sequence>
<comment type="subcellular location">
    <subcellularLocation>
        <location evidence="1">Cell membrane</location>
    </subcellularLocation>
</comment>
<evidence type="ECO:0000256" key="4">
    <source>
        <dbReference type="ARBA" id="ARBA00022989"/>
    </source>
</evidence>
<comment type="caution">
    <text evidence="8">The sequence shown here is derived from an EMBL/GenBank/DDBJ whole genome shotgun (WGS) entry which is preliminary data.</text>
</comment>
<keyword evidence="5 7" id="KW-0472">Membrane</keyword>
<reference evidence="8 9" key="1">
    <citation type="submission" date="2019-08" db="EMBL/GenBank/DDBJ databases">
        <authorList>
            <person name="Dhanesh K."/>
            <person name="Kumar G."/>
            <person name="Sasikala C."/>
            <person name="Venkata Ramana C."/>
        </authorList>
    </citation>
    <scope>NUCLEOTIDE SEQUENCE [LARGE SCALE GENOMIC DNA]</scope>
    <source>
        <strain evidence="8 9">JC645</strain>
    </source>
</reference>
<dbReference type="Proteomes" id="UP000324479">
    <property type="component" value="Unassembled WGS sequence"/>
</dbReference>
<dbReference type="InterPro" id="IPR022781">
    <property type="entry name" value="Flagellar_biosynth_FliO"/>
</dbReference>
<feature type="region of interest" description="Disordered" evidence="6">
    <location>
        <begin position="1"/>
        <end position="23"/>
    </location>
</feature>
<dbReference type="GO" id="GO:0016020">
    <property type="term" value="C:membrane"/>
    <property type="evidence" value="ECO:0007669"/>
    <property type="project" value="InterPro"/>
</dbReference>
<evidence type="ECO:0000256" key="3">
    <source>
        <dbReference type="ARBA" id="ARBA00022692"/>
    </source>
</evidence>
<evidence type="ECO:0000256" key="6">
    <source>
        <dbReference type="SAM" id="MobiDB-lite"/>
    </source>
</evidence>
<evidence type="ECO:0000256" key="5">
    <source>
        <dbReference type="ARBA" id="ARBA00023136"/>
    </source>
</evidence>
<protein>
    <submittedName>
        <fullName evidence="8">FliO/MopB family protein</fullName>
    </submittedName>
</protein>